<organism evidence="2">
    <name type="scientific">Anopheles darlingi</name>
    <name type="common">Mosquito</name>
    <dbReference type="NCBI Taxonomy" id="43151"/>
    <lineage>
        <taxon>Eukaryota</taxon>
        <taxon>Metazoa</taxon>
        <taxon>Ecdysozoa</taxon>
        <taxon>Arthropoda</taxon>
        <taxon>Hexapoda</taxon>
        <taxon>Insecta</taxon>
        <taxon>Pterygota</taxon>
        <taxon>Neoptera</taxon>
        <taxon>Endopterygota</taxon>
        <taxon>Diptera</taxon>
        <taxon>Nematocera</taxon>
        <taxon>Culicoidea</taxon>
        <taxon>Culicidae</taxon>
        <taxon>Anophelinae</taxon>
        <taxon>Anopheles</taxon>
    </lineage>
</organism>
<feature type="region of interest" description="Disordered" evidence="1">
    <location>
        <begin position="17"/>
        <end position="42"/>
    </location>
</feature>
<protein>
    <submittedName>
        <fullName evidence="2">Putative secreted protein</fullName>
    </submittedName>
</protein>
<dbReference type="AlphaFoldDB" id="A0A2M4DGJ1"/>
<sequence length="66" mass="7484">MVAFAVGSLSLRTTMGQQLRAARMKPKRGKCESKKTPEGTRKMDDCVSTFLNPYYFARFARNEMSS</sequence>
<evidence type="ECO:0000256" key="1">
    <source>
        <dbReference type="SAM" id="MobiDB-lite"/>
    </source>
</evidence>
<evidence type="ECO:0000313" key="2">
    <source>
        <dbReference type="EMBL" id="MBW76702.1"/>
    </source>
</evidence>
<proteinExistence type="predicted"/>
<name>A0A2M4DGJ1_ANODA</name>
<reference evidence="2" key="1">
    <citation type="submission" date="2018-01" db="EMBL/GenBank/DDBJ databases">
        <title>An insight into the sialome of Amazonian anophelines.</title>
        <authorList>
            <person name="Ribeiro J.M."/>
            <person name="Scarpassa V."/>
            <person name="Calvo E."/>
        </authorList>
    </citation>
    <scope>NUCLEOTIDE SEQUENCE</scope>
</reference>
<dbReference type="EMBL" id="GGFL01012524">
    <property type="protein sequence ID" value="MBW76702.1"/>
    <property type="molecule type" value="Transcribed_RNA"/>
</dbReference>
<feature type="compositionally biased region" description="Basic and acidic residues" evidence="1">
    <location>
        <begin position="29"/>
        <end position="42"/>
    </location>
</feature>
<accession>A0A2M4DGJ1</accession>